<dbReference type="RefSeq" id="WP_343856140.1">
    <property type="nucleotide sequence ID" value="NZ_BAAAFD010000001.1"/>
</dbReference>
<reference evidence="8 9" key="1">
    <citation type="journal article" date="2019" name="Int. J. Syst. Evol. Microbiol.">
        <title>The Global Catalogue of Microorganisms (GCM) 10K type strain sequencing project: providing services to taxonomists for standard genome sequencing and annotation.</title>
        <authorList>
            <consortium name="The Broad Institute Genomics Platform"/>
            <consortium name="The Broad Institute Genome Sequencing Center for Infectious Disease"/>
            <person name="Wu L."/>
            <person name="Ma J."/>
        </authorList>
    </citation>
    <scope>NUCLEOTIDE SEQUENCE [LARGE SCALE GENOMIC DNA]</scope>
    <source>
        <strain evidence="8 9">JCM 15896</strain>
    </source>
</reference>
<dbReference type="PANTHER" id="PTHR43806">
    <property type="entry name" value="PEPTIDASE S8"/>
    <property type="match status" value="1"/>
</dbReference>
<evidence type="ECO:0000259" key="7">
    <source>
        <dbReference type="PROSITE" id="PS51272"/>
    </source>
</evidence>
<keyword evidence="3 5" id="KW-0378">Hydrolase</keyword>
<proteinExistence type="inferred from homology"/>
<dbReference type="EMBL" id="BAAAFD010000001">
    <property type="protein sequence ID" value="GAA0852996.1"/>
    <property type="molecule type" value="Genomic_DNA"/>
</dbReference>
<dbReference type="InterPro" id="IPR015500">
    <property type="entry name" value="Peptidase_S8_subtilisin-rel"/>
</dbReference>
<dbReference type="PROSITE" id="PS00138">
    <property type="entry name" value="SUBTILASE_SER"/>
    <property type="match status" value="1"/>
</dbReference>
<keyword evidence="2 5" id="KW-0645">Protease</keyword>
<dbReference type="PROSITE" id="PS51892">
    <property type="entry name" value="SUBTILASE"/>
    <property type="match status" value="1"/>
</dbReference>
<keyword evidence="9" id="KW-1185">Reference proteome</keyword>
<dbReference type="InterPro" id="IPR036852">
    <property type="entry name" value="Peptidase_S8/S53_dom_sf"/>
</dbReference>
<dbReference type="InterPro" id="IPR001119">
    <property type="entry name" value="SLH_dom"/>
</dbReference>
<dbReference type="PROSITE" id="PS00137">
    <property type="entry name" value="SUBTILASE_HIS"/>
    <property type="match status" value="1"/>
</dbReference>
<name>A0ABN1LD67_9ALTE</name>
<dbReference type="PANTHER" id="PTHR43806:SF65">
    <property type="entry name" value="SERINE PROTEASE APRX"/>
    <property type="match status" value="1"/>
</dbReference>
<comment type="similarity">
    <text evidence="1 5">Belongs to the peptidase S8 family.</text>
</comment>
<evidence type="ECO:0000256" key="2">
    <source>
        <dbReference type="ARBA" id="ARBA00022670"/>
    </source>
</evidence>
<feature type="domain" description="SLH" evidence="7">
    <location>
        <begin position="607"/>
        <end position="669"/>
    </location>
</feature>
<dbReference type="InterPro" id="IPR022398">
    <property type="entry name" value="Peptidase_S8_His-AS"/>
</dbReference>
<dbReference type="Pfam" id="PF00082">
    <property type="entry name" value="Peptidase_S8"/>
    <property type="match status" value="1"/>
</dbReference>
<dbReference type="PRINTS" id="PR00723">
    <property type="entry name" value="SUBTILISIN"/>
</dbReference>
<dbReference type="Pfam" id="PF00395">
    <property type="entry name" value="SLH"/>
    <property type="match status" value="1"/>
</dbReference>
<organism evidence="8 9">
    <name type="scientific">Aliiglaciecola litoralis</name>
    <dbReference type="NCBI Taxonomy" id="582857"/>
    <lineage>
        <taxon>Bacteria</taxon>
        <taxon>Pseudomonadati</taxon>
        <taxon>Pseudomonadota</taxon>
        <taxon>Gammaproteobacteria</taxon>
        <taxon>Alteromonadales</taxon>
        <taxon>Alteromonadaceae</taxon>
        <taxon>Aliiglaciecola</taxon>
    </lineage>
</organism>
<evidence type="ECO:0000256" key="3">
    <source>
        <dbReference type="ARBA" id="ARBA00022801"/>
    </source>
</evidence>
<accession>A0ABN1LD67</accession>
<feature type="active site" description="Charge relay system" evidence="5">
    <location>
        <position position="200"/>
    </location>
</feature>
<evidence type="ECO:0000313" key="8">
    <source>
        <dbReference type="EMBL" id="GAA0852996.1"/>
    </source>
</evidence>
<dbReference type="SUPFAM" id="SSF52743">
    <property type="entry name" value="Subtilisin-like"/>
    <property type="match status" value="1"/>
</dbReference>
<evidence type="ECO:0000256" key="1">
    <source>
        <dbReference type="ARBA" id="ARBA00011073"/>
    </source>
</evidence>
<dbReference type="PROSITE" id="PS51272">
    <property type="entry name" value="SLH"/>
    <property type="match status" value="2"/>
</dbReference>
<feature type="domain" description="SLH" evidence="7">
    <location>
        <begin position="754"/>
        <end position="825"/>
    </location>
</feature>
<evidence type="ECO:0000256" key="6">
    <source>
        <dbReference type="SAM" id="SignalP"/>
    </source>
</evidence>
<protein>
    <recommendedName>
        <fullName evidence="7">SLH domain-containing protein</fullName>
    </recommendedName>
</protein>
<feature type="chain" id="PRO_5046495128" description="SLH domain-containing protein" evidence="6">
    <location>
        <begin position="27"/>
        <end position="825"/>
    </location>
</feature>
<evidence type="ECO:0000256" key="5">
    <source>
        <dbReference type="PROSITE-ProRule" id="PRU01240"/>
    </source>
</evidence>
<dbReference type="Gene3D" id="3.40.50.200">
    <property type="entry name" value="Peptidase S8/S53 domain"/>
    <property type="match status" value="1"/>
</dbReference>
<feature type="active site" description="Charge relay system" evidence="5">
    <location>
        <position position="150"/>
    </location>
</feature>
<comment type="caution">
    <text evidence="8">The sequence shown here is derived from an EMBL/GenBank/DDBJ whole genome shotgun (WGS) entry which is preliminary data.</text>
</comment>
<dbReference type="InterPro" id="IPR050131">
    <property type="entry name" value="Peptidase_S8_subtilisin-like"/>
</dbReference>
<sequence length="825" mass="86645">MKVINKHSIKVGLSLLALSCSSLLSAKTLDPDLANTMQLASADALHEVIISFDGQSAVSQAQLDALSAAGINTAISMRSLPIVGALATAEQINAIYARDDVVSVWENEQLSYENYDATALTGVQQLRKDSTMRIGGIPYSGRGVGVVINDSGIDGNHGDLKFPQHVVQNVAAQTNLRSWSDVAPISYLENVSNTDLGGGHGTHVAGTIGGNGAMSRGRHAGVAPGADLIGYGSGAGLFILDTIGGFDYALTNQYSYNIRVISNSFGSTSDIGNDFQPDHPTNIATKALSDNGVIVVFSAGNSGRNGEHTITGNFKKAPWVIAVGAGTKDGNLIDFSSRGLRDHGGEANVDGEVFTWEDRPTVVAPGVAIISARASTSSLQALSADEDVPLSPAELPYYTHMQGTSMAAPHVAGIVALMLEANPSLNWREVKQLLQDTATNMPGREAWEVGAGYVNAHAAVKAAAAMAEYGSVVKVNRQFNASANVVLRNKVSEQLSYLPAGDNSVEFNVGADVSVVVAQTWMDRNVGAAGETVANTLAILLIDPQGNRYRSSTGTPVLTNFVGVTAPGMAGTWTVQVVGTQDGISSSFNGVAAPDTVDVDVKQYAVENFDNLADVAGHPGQKFVEYAVAKQLIDGTSNGFMPDALVTRIELADALSLAGSLRQSTMGDTQQFNDVAVEFSGAANAAAQSGGSLKDRFFTQDPLLPASSSDNFGSHDLVNRGSLAYSMVQALGLQSDAQAFDTNSKVQAWVFGEQVDVADSDAIPAQLRGYVQLALDLGLLRVNVSLEQGPFDLEPRVIATFAHDNSVTRAQLAMSLVQLHVQMEK</sequence>
<keyword evidence="6" id="KW-0732">Signal</keyword>
<feature type="signal peptide" evidence="6">
    <location>
        <begin position="1"/>
        <end position="26"/>
    </location>
</feature>
<gene>
    <name evidence="8" type="ORF">GCM10009114_04650</name>
</gene>
<evidence type="ECO:0000313" key="9">
    <source>
        <dbReference type="Proteomes" id="UP001500359"/>
    </source>
</evidence>
<dbReference type="InterPro" id="IPR023828">
    <property type="entry name" value="Peptidase_S8_Ser-AS"/>
</dbReference>
<dbReference type="Proteomes" id="UP001500359">
    <property type="component" value="Unassembled WGS sequence"/>
</dbReference>
<dbReference type="InterPro" id="IPR000209">
    <property type="entry name" value="Peptidase_S8/S53_dom"/>
</dbReference>
<feature type="active site" description="Charge relay system" evidence="5">
    <location>
        <position position="405"/>
    </location>
</feature>
<evidence type="ECO:0000256" key="4">
    <source>
        <dbReference type="ARBA" id="ARBA00022825"/>
    </source>
</evidence>
<keyword evidence="4 5" id="KW-0720">Serine protease</keyword>